<dbReference type="CDD" id="cd00190">
    <property type="entry name" value="Tryp_SPc"/>
    <property type="match status" value="1"/>
</dbReference>
<feature type="domain" description="Peptidase S1" evidence="4">
    <location>
        <begin position="37"/>
        <end position="279"/>
    </location>
</feature>
<dbReference type="PROSITE" id="PS00134">
    <property type="entry name" value="TRYPSIN_HIS"/>
    <property type="match status" value="1"/>
</dbReference>
<evidence type="ECO:0000313" key="5">
    <source>
        <dbReference type="Ensembl" id="ENSXETP00000117967"/>
    </source>
</evidence>
<dbReference type="InterPro" id="IPR001314">
    <property type="entry name" value="Peptidase_S1A"/>
</dbReference>
<organism evidence="5">
    <name type="scientific">Xenopus tropicalis</name>
    <name type="common">Western clawed frog</name>
    <name type="synonym">Silurana tropicalis</name>
    <dbReference type="NCBI Taxonomy" id="8364"/>
    <lineage>
        <taxon>Eukaryota</taxon>
        <taxon>Metazoa</taxon>
        <taxon>Chordata</taxon>
        <taxon>Craniata</taxon>
        <taxon>Vertebrata</taxon>
        <taxon>Euteleostomi</taxon>
        <taxon>Amphibia</taxon>
        <taxon>Batrachia</taxon>
        <taxon>Anura</taxon>
        <taxon>Pipoidea</taxon>
        <taxon>Pipidae</taxon>
        <taxon>Xenopodinae</taxon>
        <taxon>Xenopus</taxon>
        <taxon>Silurana</taxon>
    </lineage>
</organism>
<evidence type="ECO:0000256" key="1">
    <source>
        <dbReference type="ARBA" id="ARBA00023157"/>
    </source>
</evidence>
<dbReference type="FunCoup" id="A0A803KC80">
    <property type="interactions" value="159"/>
</dbReference>
<dbReference type="GO" id="GO:0004252">
    <property type="term" value="F:serine-type endopeptidase activity"/>
    <property type="evidence" value="ECO:0007669"/>
    <property type="project" value="InterPro"/>
</dbReference>
<dbReference type="GO" id="GO:0006508">
    <property type="term" value="P:proteolysis"/>
    <property type="evidence" value="ECO:0007669"/>
    <property type="project" value="UniProtKB-KW"/>
</dbReference>
<name>A0A803KC80_XENTR</name>
<dbReference type="PANTHER" id="PTHR24253">
    <property type="entry name" value="TRANSMEMBRANE PROTEASE SERINE"/>
    <property type="match status" value="1"/>
</dbReference>
<dbReference type="PRINTS" id="PR00722">
    <property type="entry name" value="CHYMOTRYPSIN"/>
</dbReference>
<reference evidence="5" key="1">
    <citation type="journal article" date="2010" name="Science">
        <title>The genome of the Western clawed frog Xenopus tropicalis.</title>
        <authorList>
            <person name="Hellsten U."/>
            <person name="Harland R.M."/>
            <person name="Gilchrist M.J."/>
            <person name="Hendrix D."/>
            <person name="Jurka J."/>
            <person name="Kapitonov V."/>
            <person name="Ovcharenko I."/>
            <person name="Putnam N.H."/>
            <person name="Shu S."/>
            <person name="Taher L."/>
            <person name="Blitz I.L."/>
            <person name="Blumberg B."/>
            <person name="Dichmann D.S."/>
            <person name="Dubchak I."/>
            <person name="Amaya E."/>
            <person name="Detter J.C."/>
            <person name="Fletcher R."/>
            <person name="Gerhard D.S."/>
            <person name="Goodstein D."/>
            <person name="Graves T."/>
            <person name="Grigoriev I.V."/>
            <person name="Grimwood J."/>
            <person name="Kawashima T."/>
            <person name="Lindquist E."/>
            <person name="Lucas S.M."/>
            <person name="Mead P.E."/>
            <person name="Mitros T."/>
            <person name="Ogino H."/>
            <person name="Ohta Y."/>
            <person name="Poliakov A.V."/>
            <person name="Pollet N."/>
            <person name="Robert J."/>
            <person name="Salamov A."/>
            <person name="Sater A.K."/>
            <person name="Schmutz J."/>
            <person name="Terry A."/>
            <person name="Vize P.D."/>
            <person name="Warren W.C."/>
            <person name="Wells D."/>
            <person name="Wills A."/>
            <person name="Wilson R.K."/>
            <person name="Zimmerman L.B."/>
            <person name="Zorn A.M."/>
            <person name="Grainger R."/>
            <person name="Grammer T."/>
            <person name="Khokha M.K."/>
            <person name="Richardson P.M."/>
            <person name="Rokhsar D.S."/>
        </authorList>
    </citation>
    <scope>NUCLEOTIDE SEQUENCE [LARGE SCALE GENOMIC DNA]</scope>
    <source>
        <strain evidence="5">Nigerian</strain>
    </source>
</reference>
<dbReference type="InterPro" id="IPR043504">
    <property type="entry name" value="Peptidase_S1_PA_chymotrypsin"/>
</dbReference>
<feature type="signal peptide" evidence="3">
    <location>
        <begin position="1"/>
        <end position="29"/>
    </location>
</feature>
<dbReference type="InterPro" id="IPR033116">
    <property type="entry name" value="TRYPSIN_SER"/>
</dbReference>
<proteinExistence type="predicted"/>
<evidence type="ECO:0000256" key="3">
    <source>
        <dbReference type="SAM" id="SignalP"/>
    </source>
</evidence>
<keyword evidence="2" id="KW-0645">Protease</keyword>
<keyword evidence="2" id="KW-0378">Hydrolase</keyword>
<evidence type="ECO:0000256" key="2">
    <source>
        <dbReference type="RuleBase" id="RU363034"/>
    </source>
</evidence>
<accession>A0A803KC80</accession>
<dbReference type="SMART" id="SM00020">
    <property type="entry name" value="Tryp_SPc"/>
    <property type="match status" value="1"/>
</dbReference>
<keyword evidence="1" id="KW-1015">Disulfide bond</keyword>
<feature type="chain" id="PRO_5030571037" description="Peptidase S1 domain-containing protein" evidence="3">
    <location>
        <begin position="30"/>
        <end position="341"/>
    </location>
</feature>
<dbReference type="PANTHER" id="PTHR24253:SF180">
    <property type="entry name" value="PROSTASIN"/>
    <property type="match status" value="1"/>
</dbReference>
<dbReference type="InterPro" id="IPR018114">
    <property type="entry name" value="TRYPSIN_HIS"/>
</dbReference>
<dbReference type="Pfam" id="PF00089">
    <property type="entry name" value="Trypsin"/>
    <property type="match status" value="1"/>
</dbReference>
<dbReference type="Gene3D" id="2.40.10.10">
    <property type="entry name" value="Trypsin-like serine proteases"/>
    <property type="match status" value="2"/>
</dbReference>
<dbReference type="PROSITE" id="PS50240">
    <property type="entry name" value="TRYPSIN_DOM"/>
    <property type="match status" value="1"/>
</dbReference>
<reference evidence="5" key="2">
    <citation type="submission" date="2021-03" db="UniProtKB">
        <authorList>
            <consortium name="Ensembl"/>
        </authorList>
    </citation>
    <scope>IDENTIFICATION</scope>
</reference>
<dbReference type="InterPro" id="IPR001254">
    <property type="entry name" value="Trypsin_dom"/>
</dbReference>
<dbReference type="FunFam" id="2.40.10.10:FF:000039">
    <property type="entry name" value="Brain-specific serine protease 4"/>
    <property type="match status" value="1"/>
</dbReference>
<sequence length="341" mass="36839">MGLRHRATGGFRLLLAVGFAVTAISTGCGQPAFSDRIVGGNNAVFGEWPWQVSIVYQNSHICGGSLVSSNWVVSAAHCFPRSYKIENMQVLLGCFALMNLTSDAVIIRVKRVITYPLYTGEGSSGDIAMVEMESPVTYSSYILPICIPLTNEDFPSGKMCWVTGWGNIQSDVSLSPPYPLQEVEVPLVNASSCDTMYHYNSDLNPATQLVHDDMICAGYPEGQKDACQGDSGGPLACKSGNYWFLTGIVSWGDGCAQPNRPGVYTKVSSFSSWINQYLVLNVSVTTKTPHSISLANSSSTKEAVTNTDYKNSNNSVGLYLHGPSWLLGATLLFIFAQECSS</sequence>
<dbReference type="SUPFAM" id="SSF50494">
    <property type="entry name" value="Trypsin-like serine proteases"/>
    <property type="match status" value="1"/>
</dbReference>
<keyword evidence="2" id="KW-0720">Serine protease</keyword>
<dbReference type="GeneTree" id="ENSGT00940000154999"/>
<dbReference type="PROSITE" id="PS00135">
    <property type="entry name" value="TRYPSIN_SER"/>
    <property type="match status" value="1"/>
</dbReference>
<dbReference type="InParanoid" id="A0A803KC80"/>
<dbReference type="AlphaFoldDB" id="A0A803KC80"/>
<keyword evidence="3" id="KW-0732">Signal</keyword>
<dbReference type="InterPro" id="IPR009003">
    <property type="entry name" value="Peptidase_S1_PA"/>
</dbReference>
<dbReference type="Ensembl" id="ENSXETT00000121654">
    <property type="protein sequence ID" value="ENSXETP00000117967"/>
    <property type="gene ID" value="ENSXETG00000049110"/>
</dbReference>
<dbReference type="PROSITE" id="PS51257">
    <property type="entry name" value="PROKAR_LIPOPROTEIN"/>
    <property type="match status" value="1"/>
</dbReference>
<protein>
    <recommendedName>
        <fullName evidence="4">Peptidase S1 domain-containing protein</fullName>
    </recommendedName>
</protein>
<evidence type="ECO:0000259" key="4">
    <source>
        <dbReference type="PROSITE" id="PS50240"/>
    </source>
</evidence>